<gene>
    <name evidence="2" type="ORF">DdX_15458</name>
</gene>
<proteinExistence type="predicted"/>
<sequence length="197" mass="22695">MAYLPIIFLILVFGFSTNGEETHILNGREVVITEDYREADMARAPTLLDQQEKFDLSADTWRTYQNNKFTTGLHSYASDLSKEEVTQLLATLKELLHITPLIAIYNMNRLQDEFLKNHPEVPRYATLGQFILQKIKMMKMLKEMATNQLISFCNYFQNCDGTMMLQTEASKGAPVLFHGNFNGTVETREWLLADLNE</sequence>
<keyword evidence="1" id="KW-0732">Signal</keyword>
<name>A0AAD4R0Y2_9BILA</name>
<dbReference type="AlphaFoldDB" id="A0AAD4R0Y2"/>
<protein>
    <submittedName>
        <fullName evidence="2">Uncharacterized protein</fullName>
    </submittedName>
</protein>
<comment type="caution">
    <text evidence="2">The sequence shown here is derived from an EMBL/GenBank/DDBJ whole genome shotgun (WGS) entry which is preliminary data.</text>
</comment>
<keyword evidence="3" id="KW-1185">Reference proteome</keyword>
<evidence type="ECO:0000313" key="3">
    <source>
        <dbReference type="Proteomes" id="UP001201812"/>
    </source>
</evidence>
<accession>A0AAD4R0Y2</accession>
<feature type="signal peptide" evidence="1">
    <location>
        <begin position="1"/>
        <end position="19"/>
    </location>
</feature>
<dbReference type="Proteomes" id="UP001201812">
    <property type="component" value="Unassembled WGS sequence"/>
</dbReference>
<organism evidence="2 3">
    <name type="scientific">Ditylenchus destructor</name>
    <dbReference type="NCBI Taxonomy" id="166010"/>
    <lineage>
        <taxon>Eukaryota</taxon>
        <taxon>Metazoa</taxon>
        <taxon>Ecdysozoa</taxon>
        <taxon>Nematoda</taxon>
        <taxon>Chromadorea</taxon>
        <taxon>Rhabditida</taxon>
        <taxon>Tylenchina</taxon>
        <taxon>Tylenchomorpha</taxon>
        <taxon>Sphaerularioidea</taxon>
        <taxon>Anguinidae</taxon>
        <taxon>Anguininae</taxon>
        <taxon>Ditylenchus</taxon>
    </lineage>
</organism>
<evidence type="ECO:0000313" key="2">
    <source>
        <dbReference type="EMBL" id="KAI1702447.1"/>
    </source>
</evidence>
<reference evidence="2" key="1">
    <citation type="submission" date="2022-01" db="EMBL/GenBank/DDBJ databases">
        <title>Genome Sequence Resource for Two Populations of Ditylenchus destructor, the Migratory Endoparasitic Phytonematode.</title>
        <authorList>
            <person name="Zhang H."/>
            <person name="Lin R."/>
            <person name="Xie B."/>
        </authorList>
    </citation>
    <scope>NUCLEOTIDE SEQUENCE</scope>
    <source>
        <strain evidence="2">BazhouSP</strain>
    </source>
</reference>
<evidence type="ECO:0000256" key="1">
    <source>
        <dbReference type="SAM" id="SignalP"/>
    </source>
</evidence>
<feature type="chain" id="PRO_5042101883" evidence="1">
    <location>
        <begin position="20"/>
        <end position="197"/>
    </location>
</feature>
<dbReference type="EMBL" id="JAKKPZ010000098">
    <property type="protein sequence ID" value="KAI1702447.1"/>
    <property type="molecule type" value="Genomic_DNA"/>
</dbReference>